<dbReference type="Pfam" id="PF19004">
    <property type="entry name" value="DUF5733"/>
    <property type="match status" value="1"/>
</dbReference>
<evidence type="ECO:0000313" key="2">
    <source>
        <dbReference type="EMBL" id="VDM05673.1"/>
    </source>
</evidence>
<keyword evidence="3" id="KW-1185">Reference proteome</keyword>
<proteinExistence type="predicted"/>
<reference evidence="4" key="1">
    <citation type="submission" date="2016-06" db="UniProtKB">
        <authorList>
            <consortium name="WormBaseParasite"/>
        </authorList>
    </citation>
    <scope>IDENTIFICATION</scope>
</reference>
<reference evidence="2 3" key="2">
    <citation type="submission" date="2018-11" db="EMBL/GenBank/DDBJ databases">
        <authorList>
            <consortium name="Pathogen Informatics"/>
        </authorList>
    </citation>
    <scope>NUCLEOTIDE SEQUENCE [LARGE SCALE GENOMIC DNA]</scope>
    <source>
        <strain evidence="2 3">NST_G2</strain>
    </source>
</reference>
<dbReference type="AlphaFoldDB" id="A0A183TS39"/>
<name>A0A183TS39_SCHSO</name>
<dbReference type="InterPro" id="IPR043791">
    <property type="entry name" value="DUF5733"/>
</dbReference>
<dbReference type="Proteomes" id="UP000275846">
    <property type="component" value="Unassembled WGS sequence"/>
</dbReference>
<feature type="domain" description="DUF5733" evidence="1">
    <location>
        <begin position="29"/>
        <end position="125"/>
    </location>
</feature>
<accession>A0A183TS39</accession>
<evidence type="ECO:0000313" key="4">
    <source>
        <dbReference type="WBParaSite" id="SSLN_0002001401-mRNA-1"/>
    </source>
</evidence>
<dbReference type="WBParaSite" id="SSLN_0002001401-mRNA-1">
    <property type="protein sequence ID" value="SSLN_0002001401-mRNA-1"/>
    <property type="gene ID" value="SSLN_0002001401"/>
</dbReference>
<protein>
    <submittedName>
        <fullName evidence="4">DUF5733 domain-containing protein</fullName>
    </submittedName>
</protein>
<dbReference type="OrthoDB" id="6222898at2759"/>
<evidence type="ECO:0000259" key="1">
    <source>
        <dbReference type="Pfam" id="PF19004"/>
    </source>
</evidence>
<sequence length="137" mass="15424">MPKKGQKIIFTSLGAMLLNHRCEGINYVTLDEISKLFKSAVGQKEQQTAFIFKGFADCLTLHRSGNEKPVIKLPYDGVVQLKRDDAIAGLIFLQYTKKDKSSLFVLMLSDPSTVTALEELIHNKNKSAILWSQTYED</sequence>
<organism evidence="4">
    <name type="scientific">Schistocephalus solidus</name>
    <name type="common">Tapeworm</name>
    <dbReference type="NCBI Taxonomy" id="70667"/>
    <lineage>
        <taxon>Eukaryota</taxon>
        <taxon>Metazoa</taxon>
        <taxon>Spiralia</taxon>
        <taxon>Lophotrochozoa</taxon>
        <taxon>Platyhelminthes</taxon>
        <taxon>Cestoda</taxon>
        <taxon>Eucestoda</taxon>
        <taxon>Diphyllobothriidea</taxon>
        <taxon>Diphyllobothriidae</taxon>
        <taxon>Schistocephalus</taxon>
    </lineage>
</organism>
<evidence type="ECO:0000313" key="3">
    <source>
        <dbReference type="Proteomes" id="UP000275846"/>
    </source>
</evidence>
<gene>
    <name evidence="2" type="ORF">SSLN_LOCUS19287</name>
</gene>
<dbReference type="EMBL" id="UYSU01046928">
    <property type="protein sequence ID" value="VDM05673.1"/>
    <property type="molecule type" value="Genomic_DNA"/>
</dbReference>